<comment type="caution">
    <text evidence="2">The sequence shown here is derived from an EMBL/GenBank/DDBJ whole genome shotgun (WGS) entry which is preliminary data.</text>
</comment>
<comment type="similarity">
    <text evidence="1">Belongs to the ROK (NagC/XylR) family.</text>
</comment>
<dbReference type="Gene3D" id="3.30.420.40">
    <property type="match status" value="2"/>
</dbReference>
<organism evidence="2 3">
    <name type="scientific">Gemmata palustris</name>
    <dbReference type="NCBI Taxonomy" id="2822762"/>
    <lineage>
        <taxon>Bacteria</taxon>
        <taxon>Pseudomonadati</taxon>
        <taxon>Planctomycetota</taxon>
        <taxon>Planctomycetia</taxon>
        <taxon>Gemmatales</taxon>
        <taxon>Gemmataceae</taxon>
        <taxon>Gemmata</taxon>
    </lineage>
</organism>
<evidence type="ECO:0000313" key="2">
    <source>
        <dbReference type="EMBL" id="MBP3956967.1"/>
    </source>
</evidence>
<dbReference type="InterPro" id="IPR043129">
    <property type="entry name" value="ATPase_NBD"/>
</dbReference>
<evidence type="ECO:0000313" key="3">
    <source>
        <dbReference type="Proteomes" id="UP000676565"/>
    </source>
</evidence>
<name>A0ABS5BU56_9BACT</name>
<dbReference type="Pfam" id="PF00480">
    <property type="entry name" value="ROK"/>
    <property type="match status" value="1"/>
</dbReference>
<sequence length="320" mass="33259">MFLGIEIGGTKLQLGLGHGDGHIAALWRGTVNPSEGGEGIRKQIVAAVPELFAKANTDPGTLKGVGIGFGGPTDDRSRTVIKSHQIQGWDGFPLADWVSDLVGAPAVLCNDADVAGLGEALFGAGKGLSPIFYITVGTGVGGGLIIDGQIYRGVGRGAAEIGHLKVRDWREYSELAITDLEEVASGWGIANNMGEHLASEVEARSTSLLGEIPRKALTTKHVADAAQRGDKLAADVLNCAIGSIAEAVSQLITLLCPQRIVIGGGVSLMGEELFFAPLRRMVEERTFSPFAGLTDIVPAALGEEVVIHGALALARQKLGG</sequence>
<evidence type="ECO:0000256" key="1">
    <source>
        <dbReference type="ARBA" id="ARBA00006479"/>
    </source>
</evidence>
<dbReference type="PANTHER" id="PTHR18964">
    <property type="entry name" value="ROK (REPRESSOR, ORF, KINASE) FAMILY"/>
    <property type="match status" value="1"/>
</dbReference>
<dbReference type="PROSITE" id="PS01125">
    <property type="entry name" value="ROK"/>
    <property type="match status" value="1"/>
</dbReference>
<keyword evidence="3" id="KW-1185">Reference proteome</keyword>
<dbReference type="PANTHER" id="PTHR18964:SF149">
    <property type="entry name" value="BIFUNCTIONAL UDP-N-ACETYLGLUCOSAMINE 2-EPIMERASE_N-ACETYLMANNOSAMINE KINASE"/>
    <property type="match status" value="1"/>
</dbReference>
<dbReference type="RefSeq" id="WP_210655584.1">
    <property type="nucleotide sequence ID" value="NZ_JAGKQQ010000001.1"/>
</dbReference>
<proteinExistence type="inferred from homology"/>
<dbReference type="CDD" id="cd23763">
    <property type="entry name" value="ASKHA_ATPase_ROK"/>
    <property type="match status" value="1"/>
</dbReference>
<protein>
    <submittedName>
        <fullName evidence="2">ROK family protein</fullName>
    </submittedName>
</protein>
<reference evidence="2 3" key="1">
    <citation type="submission" date="2021-04" db="EMBL/GenBank/DDBJ databases">
        <authorList>
            <person name="Ivanova A."/>
        </authorList>
    </citation>
    <scope>NUCLEOTIDE SEQUENCE [LARGE SCALE GENOMIC DNA]</scope>
    <source>
        <strain evidence="2 3">G18</strain>
    </source>
</reference>
<accession>A0ABS5BU56</accession>
<dbReference type="InterPro" id="IPR049874">
    <property type="entry name" value="ROK_cs"/>
</dbReference>
<gene>
    <name evidence="2" type="ORF">J8F10_16985</name>
</gene>
<dbReference type="EMBL" id="JAGKQQ010000001">
    <property type="protein sequence ID" value="MBP3956967.1"/>
    <property type="molecule type" value="Genomic_DNA"/>
</dbReference>
<dbReference type="SUPFAM" id="SSF53067">
    <property type="entry name" value="Actin-like ATPase domain"/>
    <property type="match status" value="1"/>
</dbReference>
<dbReference type="Proteomes" id="UP000676565">
    <property type="component" value="Unassembled WGS sequence"/>
</dbReference>
<dbReference type="InterPro" id="IPR000600">
    <property type="entry name" value="ROK"/>
</dbReference>